<dbReference type="Proteomes" id="UP000245639">
    <property type="component" value="Unassembled WGS sequence"/>
</dbReference>
<dbReference type="InterPro" id="IPR036513">
    <property type="entry name" value="STAS_dom_sf"/>
</dbReference>
<name>A0A2U1F2F0_9PSEU</name>
<proteinExistence type="predicted"/>
<dbReference type="OrthoDB" id="4729899at2"/>
<accession>A0A2U1F2F0</accession>
<dbReference type="AlphaFoldDB" id="A0A2U1F2F0"/>
<sequence length="142" mass="15317">MLEIIPDVPEGIVALRAVGTVTAADYAGVVWPMLDDARTQGRPPRILLQLGPEYEGFTADVVWEKAGTWMRHPGLWHEIAGYALVSDIRWIGEVVGWAGVLVPFPIRVFAADAFDEAVAWLVSLPEERPAARASGATAPDGA</sequence>
<dbReference type="SUPFAM" id="SSF52091">
    <property type="entry name" value="SpoIIaa-like"/>
    <property type="match status" value="1"/>
</dbReference>
<dbReference type="InterPro" id="IPR038396">
    <property type="entry name" value="SpoIIAA-like_sf"/>
</dbReference>
<gene>
    <name evidence="1" type="ORF">C8D89_11389</name>
</gene>
<organism evidence="1 2">
    <name type="scientific">Actinomycetospora cinnamomea</name>
    <dbReference type="NCBI Taxonomy" id="663609"/>
    <lineage>
        <taxon>Bacteria</taxon>
        <taxon>Bacillati</taxon>
        <taxon>Actinomycetota</taxon>
        <taxon>Actinomycetes</taxon>
        <taxon>Pseudonocardiales</taxon>
        <taxon>Pseudonocardiaceae</taxon>
        <taxon>Actinomycetospora</taxon>
    </lineage>
</organism>
<keyword evidence="2" id="KW-1185">Reference proteome</keyword>
<dbReference type="EMBL" id="QEKW01000013">
    <property type="protein sequence ID" value="PVZ06351.1"/>
    <property type="molecule type" value="Genomic_DNA"/>
</dbReference>
<protein>
    <submittedName>
        <fullName evidence="1">SpoIIAA-like protein</fullName>
    </submittedName>
</protein>
<dbReference type="Pfam" id="PF11964">
    <property type="entry name" value="SpoIIAA-like"/>
    <property type="match status" value="1"/>
</dbReference>
<dbReference type="InterPro" id="IPR021866">
    <property type="entry name" value="SpoIIAA-like"/>
</dbReference>
<reference evidence="1 2" key="1">
    <citation type="submission" date="2018-04" db="EMBL/GenBank/DDBJ databases">
        <title>Genomic Encyclopedia of Type Strains, Phase IV (KMG-IV): sequencing the most valuable type-strain genomes for metagenomic binning, comparative biology and taxonomic classification.</title>
        <authorList>
            <person name="Goeker M."/>
        </authorList>
    </citation>
    <scope>NUCLEOTIDE SEQUENCE [LARGE SCALE GENOMIC DNA]</scope>
    <source>
        <strain evidence="1 2">DSM 45771</strain>
    </source>
</reference>
<comment type="caution">
    <text evidence="1">The sequence shown here is derived from an EMBL/GenBank/DDBJ whole genome shotgun (WGS) entry which is preliminary data.</text>
</comment>
<evidence type="ECO:0000313" key="2">
    <source>
        <dbReference type="Proteomes" id="UP000245639"/>
    </source>
</evidence>
<dbReference type="RefSeq" id="WP_116710104.1">
    <property type="nucleotide sequence ID" value="NZ_QEKW01000013.1"/>
</dbReference>
<dbReference type="Gene3D" id="3.40.50.10600">
    <property type="entry name" value="SpoIIaa-like domains"/>
    <property type="match status" value="1"/>
</dbReference>
<evidence type="ECO:0000313" key="1">
    <source>
        <dbReference type="EMBL" id="PVZ06351.1"/>
    </source>
</evidence>